<feature type="domain" description="Core" evidence="1">
    <location>
        <begin position="2"/>
        <end position="67"/>
    </location>
</feature>
<dbReference type="InterPro" id="IPR000361">
    <property type="entry name" value="ATAP_core_dom"/>
</dbReference>
<organism evidence="2 3">
    <name type="scientific">Alkalidesulfovibrio alkalitolerans DSM 16529</name>
    <dbReference type="NCBI Taxonomy" id="1121439"/>
    <lineage>
        <taxon>Bacteria</taxon>
        <taxon>Pseudomonadati</taxon>
        <taxon>Thermodesulfobacteriota</taxon>
        <taxon>Desulfovibrionia</taxon>
        <taxon>Desulfovibrionales</taxon>
        <taxon>Desulfovibrionaceae</taxon>
        <taxon>Alkalidesulfovibrio</taxon>
    </lineage>
</organism>
<protein>
    <submittedName>
        <fullName evidence="2">HesB/YadR/YfhF-family protein</fullName>
    </submittedName>
</protein>
<dbReference type="RefSeq" id="WP_020887505.1">
    <property type="nucleotide sequence ID" value="NZ_ATHI01000028.1"/>
</dbReference>
<evidence type="ECO:0000259" key="1">
    <source>
        <dbReference type="Pfam" id="PF01521"/>
    </source>
</evidence>
<keyword evidence="3" id="KW-1185">Reference proteome</keyword>
<dbReference type="Pfam" id="PF01521">
    <property type="entry name" value="Fe-S_biosyn"/>
    <property type="match status" value="1"/>
</dbReference>
<sequence length="108" mass="11184">MITISDEAKRNIDAYFQDKEKSSIRIYLNQGGCSGPFLGLALDEATEADTSVELAGFDFVVEKNLLADASPIHIDMGPMGFRLTSSLVLPQGGCGGGCSGGSSSGCAC</sequence>
<reference evidence="2 3" key="1">
    <citation type="journal article" date="2013" name="Genome Announc.">
        <title>Draft genome sequences for three mercury-methylating, sulfate-reducing bacteria.</title>
        <authorList>
            <person name="Brown S.D."/>
            <person name="Hurt R.A.Jr."/>
            <person name="Gilmour C.C."/>
            <person name="Elias D.A."/>
        </authorList>
    </citation>
    <scope>NUCLEOTIDE SEQUENCE [LARGE SCALE GENOMIC DNA]</scope>
    <source>
        <strain evidence="2 3">DSM 16529</strain>
    </source>
</reference>
<dbReference type="InterPro" id="IPR035903">
    <property type="entry name" value="HesB-like_dom_sf"/>
</dbReference>
<comment type="caution">
    <text evidence="2">The sequence shown here is derived from an EMBL/GenBank/DDBJ whole genome shotgun (WGS) entry which is preliminary data.</text>
</comment>
<name>S7UC63_9BACT</name>
<evidence type="ECO:0000313" key="2">
    <source>
        <dbReference type="EMBL" id="EPR31484.1"/>
    </source>
</evidence>
<gene>
    <name evidence="2" type="ORF">dsat_0808</name>
</gene>
<dbReference type="Proteomes" id="UP000014975">
    <property type="component" value="Unassembled WGS sequence"/>
</dbReference>
<dbReference type="STRING" id="1121439.dsat_0808"/>
<dbReference type="AlphaFoldDB" id="S7UC63"/>
<dbReference type="eggNOG" id="COG0316">
    <property type="taxonomic scope" value="Bacteria"/>
</dbReference>
<dbReference type="OrthoDB" id="5460919at2"/>
<dbReference type="EMBL" id="ATHI01000028">
    <property type="protein sequence ID" value="EPR31484.1"/>
    <property type="molecule type" value="Genomic_DNA"/>
</dbReference>
<dbReference type="SUPFAM" id="SSF89360">
    <property type="entry name" value="HesB-like domain"/>
    <property type="match status" value="1"/>
</dbReference>
<evidence type="ECO:0000313" key="3">
    <source>
        <dbReference type="Proteomes" id="UP000014975"/>
    </source>
</evidence>
<dbReference type="PATRIC" id="fig|1121439.3.peg.2176"/>
<proteinExistence type="predicted"/>
<accession>S7UC63</accession>
<dbReference type="Gene3D" id="2.60.300.12">
    <property type="entry name" value="HesB-like domain"/>
    <property type="match status" value="1"/>
</dbReference>
<dbReference type="NCBIfam" id="NF038090">
    <property type="entry name" value="IscA_HesB_Se"/>
    <property type="match status" value="1"/>
</dbReference>